<dbReference type="SUPFAM" id="SSF56300">
    <property type="entry name" value="Metallo-dependent phosphatases"/>
    <property type="match status" value="1"/>
</dbReference>
<dbReference type="PANTHER" id="PTHR37844:SF2">
    <property type="entry name" value="SER_THR PROTEIN PHOSPHATASE SUPERFAMILY (AFU_ORTHOLOGUE AFUA_1G14840)"/>
    <property type="match status" value="1"/>
</dbReference>
<dbReference type="EMBL" id="CP000529">
    <property type="protein sequence ID" value="ABM35424.1"/>
    <property type="molecule type" value="Genomic_DNA"/>
</dbReference>
<feature type="domain" description="Calcineurin-like phosphoesterase" evidence="2">
    <location>
        <begin position="49"/>
        <end position="280"/>
    </location>
</feature>
<dbReference type="STRING" id="365044.Pnap_0099"/>
<dbReference type="KEGG" id="pna:Pnap_0099"/>
<dbReference type="Pfam" id="PF00149">
    <property type="entry name" value="Metallophos"/>
    <property type="match status" value="1"/>
</dbReference>
<dbReference type="AlphaFoldDB" id="A1VIE6"/>
<evidence type="ECO:0000259" key="2">
    <source>
        <dbReference type="Pfam" id="PF00149"/>
    </source>
</evidence>
<dbReference type="GO" id="GO:0016787">
    <property type="term" value="F:hydrolase activity"/>
    <property type="evidence" value="ECO:0007669"/>
    <property type="project" value="InterPro"/>
</dbReference>
<feature type="compositionally biased region" description="Low complexity" evidence="1">
    <location>
        <begin position="1"/>
        <end position="19"/>
    </location>
</feature>
<name>A1VIE6_POLNA</name>
<dbReference type="InterPro" id="IPR029052">
    <property type="entry name" value="Metallo-depent_PP-like"/>
</dbReference>
<dbReference type="Gene3D" id="3.60.21.10">
    <property type="match status" value="1"/>
</dbReference>
<dbReference type="eggNOG" id="COG1409">
    <property type="taxonomic scope" value="Bacteria"/>
</dbReference>
<gene>
    <name evidence="3" type="ordered locus">Pnap_0099</name>
</gene>
<dbReference type="PANTHER" id="PTHR37844">
    <property type="entry name" value="SER/THR PROTEIN PHOSPHATASE SUPERFAMILY (AFU_ORTHOLOGUE AFUA_1G14840)"/>
    <property type="match status" value="1"/>
</dbReference>
<keyword evidence="4" id="KW-1185">Reference proteome</keyword>
<evidence type="ECO:0000256" key="1">
    <source>
        <dbReference type="SAM" id="MobiDB-lite"/>
    </source>
</evidence>
<protein>
    <submittedName>
        <fullName evidence="3">Metallophosphoesterase</fullName>
    </submittedName>
</protein>
<feature type="region of interest" description="Disordered" evidence="1">
    <location>
        <begin position="1"/>
        <end position="22"/>
    </location>
</feature>
<evidence type="ECO:0000313" key="3">
    <source>
        <dbReference type="EMBL" id="ABM35424.1"/>
    </source>
</evidence>
<accession>A1VIE6</accession>
<proteinExistence type="predicted"/>
<dbReference type="Proteomes" id="UP000000644">
    <property type="component" value="Chromosome"/>
</dbReference>
<organism evidence="3 4">
    <name type="scientific">Polaromonas naphthalenivorans (strain CJ2)</name>
    <dbReference type="NCBI Taxonomy" id="365044"/>
    <lineage>
        <taxon>Bacteria</taxon>
        <taxon>Pseudomonadati</taxon>
        <taxon>Pseudomonadota</taxon>
        <taxon>Betaproteobacteria</taxon>
        <taxon>Burkholderiales</taxon>
        <taxon>Comamonadaceae</taxon>
        <taxon>Polaromonas</taxon>
    </lineage>
</organism>
<dbReference type="HOGENOM" id="CLU_060372_3_0_4"/>
<evidence type="ECO:0000313" key="4">
    <source>
        <dbReference type="Proteomes" id="UP000000644"/>
    </source>
</evidence>
<dbReference type="InterPro" id="IPR004843">
    <property type="entry name" value="Calcineurin-like_PHP"/>
</dbReference>
<sequence>MAAFMPAAGPAAKARSGTAGRPSRTIDRVNIQLLSDLHLESNPYFKATPLPGADLLVLAGDIGSYQRGSLLGSLGIEDFGLARFSPLPVAQGGAGWPTPVLFVPGNHEYDGLDFEQADARLRDTCRRLGLIWLERESVVLAGVRFVGCTLWTDFDALTARQAAASPAQADSITLAEQLKAREKAFRAANFYLKKNHALRQGQPMLAEAMREESLKSQAWLRRALAQPFDGPTVAVTHFAPSLLSADPRYGIAPGTAGFCNSLDELLPLARLWLHGHLHCPNDYVKHGCRVVANPLGYARKGEQEAFRPSLCIALKP</sequence>
<reference evidence="4" key="1">
    <citation type="journal article" date="2009" name="Environ. Microbiol.">
        <title>The genome of Polaromonas naphthalenivorans strain CJ2, isolated from coal tar-contaminated sediment, reveals physiological and metabolic versatility and evolution through extensive horizontal gene transfer.</title>
        <authorList>
            <person name="Yagi J.M."/>
            <person name="Sims D."/>
            <person name="Brettin T."/>
            <person name="Bruce D."/>
            <person name="Madsen E.L."/>
        </authorList>
    </citation>
    <scope>NUCLEOTIDE SEQUENCE [LARGE SCALE GENOMIC DNA]</scope>
    <source>
        <strain evidence="4">CJ2</strain>
    </source>
</reference>